<proteinExistence type="predicted"/>
<reference evidence="2 3" key="1">
    <citation type="submission" date="2020-12" db="EMBL/GenBank/DDBJ databases">
        <title>YIM B01967 draft genome.</title>
        <authorList>
            <person name="Yan X."/>
        </authorList>
    </citation>
    <scope>NUCLEOTIDE SEQUENCE [LARGE SCALE GENOMIC DNA]</scope>
    <source>
        <strain evidence="2 3">YIM B01967</strain>
    </source>
</reference>
<dbReference type="Proteomes" id="UP000618943">
    <property type="component" value="Unassembled WGS sequence"/>
</dbReference>
<dbReference type="InterPro" id="IPR011528">
    <property type="entry name" value="NERD"/>
</dbReference>
<gene>
    <name evidence="2" type="ORF">JFL43_11535</name>
</gene>
<dbReference type="PROSITE" id="PS50965">
    <property type="entry name" value="NERD"/>
    <property type="match status" value="1"/>
</dbReference>
<accession>A0ABS1H824</accession>
<name>A0ABS1H824_9BACL</name>
<dbReference type="Pfam" id="PF08378">
    <property type="entry name" value="NERD"/>
    <property type="match status" value="1"/>
</dbReference>
<dbReference type="EMBL" id="JAEOAH010000015">
    <property type="protein sequence ID" value="MBK3495471.1"/>
    <property type="molecule type" value="Genomic_DNA"/>
</dbReference>
<comment type="caution">
    <text evidence="2">The sequence shown here is derived from an EMBL/GenBank/DDBJ whole genome shotgun (WGS) entry which is preliminary data.</text>
</comment>
<evidence type="ECO:0000259" key="1">
    <source>
        <dbReference type="PROSITE" id="PS50965"/>
    </source>
</evidence>
<keyword evidence="3" id="KW-1185">Reference proteome</keyword>
<evidence type="ECO:0000313" key="2">
    <source>
        <dbReference type="EMBL" id="MBK3495471.1"/>
    </source>
</evidence>
<feature type="domain" description="NERD" evidence="1">
    <location>
        <begin position="1"/>
        <end position="112"/>
    </location>
</feature>
<organism evidence="2 3">
    <name type="scientific">Viridibacillus soli</name>
    <dbReference type="NCBI Taxonomy" id="2798301"/>
    <lineage>
        <taxon>Bacteria</taxon>
        <taxon>Bacillati</taxon>
        <taxon>Bacillota</taxon>
        <taxon>Bacilli</taxon>
        <taxon>Bacillales</taxon>
        <taxon>Caryophanaceae</taxon>
        <taxon>Viridibacillus</taxon>
    </lineage>
</organism>
<sequence>MEQLKHLKLPYEFYIFHNLNLFIESNIQIDILIITPHYIMIFEVKNIKGTIEFRQNPSQLVRTLNTGETHTFNSPESQLQEYVYQIQQLSQEIGFKIPVYGAIVFSFASSYIKEPTTKTKVLLRNEIRSFLREVKVSQRILSSEELGDLSRFLLVKHHDFNPYPLCKYYDIHPSDLKSGVECPLCDVIGMKRVYRNWFCPNCGAQNNVSHEQALRDYAILISSTITNKECRSFLNLADRNQAFRILTAFNKTGTYRNAKYELIKQPIRK</sequence>
<evidence type="ECO:0000313" key="3">
    <source>
        <dbReference type="Proteomes" id="UP000618943"/>
    </source>
</evidence>
<protein>
    <submittedName>
        <fullName evidence="2">NERD domain-containing protein</fullName>
    </submittedName>
</protein>